<dbReference type="EMBL" id="BAYM01000009">
    <property type="protein sequence ID" value="GAN35552.1"/>
    <property type="molecule type" value="Genomic_DNA"/>
</dbReference>
<keyword evidence="1" id="KW-0472">Membrane</keyword>
<feature type="transmembrane region" description="Helical" evidence="1">
    <location>
        <begin position="12"/>
        <end position="30"/>
    </location>
</feature>
<evidence type="ECO:0000313" key="3">
    <source>
        <dbReference type="Proteomes" id="UP000032552"/>
    </source>
</evidence>
<organism evidence="2 3">
    <name type="scientific">Lacticaseibacillus paracasei NRIC 0644</name>
    <dbReference type="NCBI Taxonomy" id="1435038"/>
    <lineage>
        <taxon>Bacteria</taxon>
        <taxon>Bacillati</taxon>
        <taxon>Bacillota</taxon>
        <taxon>Bacilli</taxon>
        <taxon>Lactobacillales</taxon>
        <taxon>Lactobacillaceae</taxon>
        <taxon>Lacticaseibacillus</taxon>
    </lineage>
</organism>
<dbReference type="AlphaFoldDB" id="A0A0C9Q6S3"/>
<reference evidence="3" key="1">
    <citation type="submission" date="2014-05" db="EMBL/GenBank/DDBJ databases">
        <title>Whole genome sequencing of Lactobacillus casei NRIC0644.</title>
        <authorList>
            <person name="Atarashi H."/>
            <person name="Yoshida Y."/>
            <person name="Fujimura S."/>
            <person name="Tanaka N."/>
            <person name="Shiwa Y."/>
            <person name="Yoshikawa H."/>
            <person name="Okada S."/>
            <person name="Nakagawa J."/>
        </authorList>
    </citation>
    <scope>NUCLEOTIDE SEQUENCE [LARGE SCALE GENOMIC DNA]</scope>
    <source>
        <strain evidence="3">NRIC0644</strain>
    </source>
</reference>
<comment type="caution">
    <text evidence="2">The sequence shown here is derived from an EMBL/GenBank/DDBJ whole genome shotgun (WGS) entry which is preliminary data.</text>
</comment>
<evidence type="ECO:0000313" key="2">
    <source>
        <dbReference type="EMBL" id="GAN35552.1"/>
    </source>
</evidence>
<accession>A0A0C9Q6S3</accession>
<proteinExistence type="predicted"/>
<feature type="transmembrane region" description="Helical" evidence="1">
    <location>
        <begin position="36"/>
        <end position="57"/>
    </location>
</feature>
<sequence length="64" mass="7146">MHAKKKQNKMTNALLLTVSFIVVACYLLFFKGVSQPFQFILVCGSLSGFLVLLGAHLRQLFARS</sequence>
<protein>
    <submittedName>
        <fullName evidence="2">Uncharacterized protein</fullName>
    </submittedName>
</protein>
<keyword evidence="1" id="KW-0812">Transmembrane</keyword>
<dbReference type="RefSeq" id="WP_045624692.1">
    <property type="nucleotide sequence ID" value="NZ_BAYM01000009.1"/>
</dbReference>
<dbReference type="PROSITE" id="PS51257">
    <property type="entry name" value="PROKAR_LIPOPROTEIN"/>
    <property type="match status" value="1"/>
</dbReference>
<evidence type="ECO:0000256" key="1">
    <source>
        <dbReference type="SAM" id="Phobius"/>
    </source>
</evidence>
<dbReference type="Proteomes" id="UP000032552">
    <property type="component" value="Unassembled WGS sequence"/>
</dbReference>
<gene>
    <name evidence="2" type="ORF">LC0644_0141</name>
</gene>
<name>A0A0C9Q6S3_LACPA</name>
<keyword evidence="1" id="KW-1133">Transmembrane helix</keyword>